<keyword evidence="1" id="KW-0436">Ligase</keyword>
<organism evidence="7">
    <name type="scientific">Blastocystis hominis</name>
    <dbReference type="NCBI Taxonomy" id="12968"/>
    <lineage>
        <taxon>Eukaryota</taxon>
        <taxon>Sar</taxon>
        <taxon>Stramenopiles</taxon>
        <taxon>Bigyra</taxon>
        <taxon>Opalozoa</taxon>
        <taxon>Opalinata</taxon>
        <taxon>Blastocystidae</taxon>
        <taxon>Blastocystis</taxon>
    </lineage>
</organism>
<gene>
    <name evidence="7" type="ORF">GSBLH_T00001265001</name>
</gene>
<keyword evidence="8" id="KW-1185">Reference proteome</keyword>
<dbReference type="Proteomes" id="UP000008312">
    <property type="component" value="Unassembled WGS sequence"/>
</dbReference>
<dbReference type="OrthoDB" id="10250478at2759"/>
<evidence type="ECO:0000256" key="4">
    <source>
        <dbReference type="ARBA" id="ARBA00022917"/>
    </source>
</evidence>
<dbReference type="Gene3D" id="1.10.10.2420">
    <property type="match status" value="1"/>
</dbReference>
<keyword evidence="3" id="KW-0067">ATP-binding</keyword>
<keyword evidence="5" id="KW-0030">Aminoacyl-tRNA synthetase</keyword>
<evidence type="ECO:0000256" key="5">
    <source>
        <dbReference type="ARBA" id="ARBA00023146"/>
    </source>
</evidence>
<evidence type="ECO:0000256" key="1">
    <source>
        <dbReference type="ARBA" id="ARBA00022598"/>
    </source>
</evidence>
<dbReference type="GO" id="GO:0006418">
    <property type="term" value="P:tRNA aminoacylation for protein translation"/>
    <property type="evidence" value="ECO:0007669"/>
    <property type="project" value="InterPro"/>
</dbReference>
<dbReference type="InterPro" id="IPR042559">
    <property type="entry name" value="Gln-tRNA-synth_Ib_RNA-bd_N_2"/>
</dbReference>
<protein>
    <recommendedName>
        <fullName evidence="6">Glutaminyl-tRNA synthetase class Ib non-specific RNA-binding domain-containing protein</fullName>
    </recommendedName>
</protein>
<dbReference type="GO" id="GO:0005737">
    <property type="term" value="C:cytoplasm"/>
    <property type="evidence" value="ECO:0007669"/>
    <property type="project" value="InterPro"/>
</dbReference>
<evidence type="ECO:0000313" key="7">
    <source>
        <dbReference type="EMBL" id="CBK21047.2"/>
    </source>
</evidence>
<evidence type="ECO:0000256" key="2">
    <source>
        <dbReference type="ARBA" id="ARBA00022741"/>
    </source>
</evidence>
<evidence type="ECO:0000256" key="3">
    <source>
        <dbReference type="ARBA" id="ARBA00022840"/>
    </source>
</evidence>
<dbReference type="InParanoid" id="D8LZ08"/>
<dbReference type="GeneID" id="24918536"/>
<evidence type="ECO:0000259" key="6">
    <source>
        <dbReference type="Pfam" id="PF04558"/>
    </source>
</evidence>
<keyword evidence="4" id="KW-0648">Protein biosynthesis</keyword>
<keyword evidence="2" id="KW-0547">Nucleotide-binding</keyword>
<reference evidence="7" key="1">
    <citation type="submission" date="2010-02" db="EMBL/GenBank/DDBJ databases">
        <title>Sequencing and annotation of the Blastocystis hominis genome.</title>
        <authorList>
            <person name="Wincker P."/>
        </authorList>
    </citation>
    <scope>NUCLEOTIDE SEQUENCE</scope>
    <source>
        <strain evidence="7">Singapore isolate B</strain>
    </source>
</reference>
<dbReference type="FunFam" id="1.10.10.2420:FF:000001">
    <property type="entry name" value="Glutamine--tRNA ligase cytoplasmic"/>
    <property type="match status" value="1"/>
</dbReference>
<accession>D8LZ08</accession>
<dbReference type="GO" id="GO:0005524">
    <property type="term" value="F:ATP binding"/>
    <property type="evidence" value="ECO:0007669"/>
    <property type="project" value="UniProtKB-KW"/>
</dbReference>
<dbReference type="AlphaFoldDB" id="D8LZ08"/>
<dbReference type="InterPro" id="IPR007639">
    <property type="entry name" value="Gln-tRNA-synth_Ib_RNA-bd_N"/>
</dbReference>
<dbReference type="RefSeq" id="XP_012895095.1">
    <property type="nucleotide sequence ID" value="XM_013039641.1"/>
</dbReference>
<dbReference type="Gene3D" id="1.10.8.1290">
    <property type="entry name" value="Glutaminyl-tRNA synthetase, non-specific RNA binding region part 1, domain 1"/>
    <property type="match status" value="1"/>
</dbReference>
<evidence type="ECO:0000313" key="8">
    <source>
        <dbReference type="Proteomes" id="UP000008312"/>
    </source>
</evidence>
<dbReference type="EMBL" id="FN668640">
    <property type="protein sequence ID" value="CBK21047.2"/>
    <property type="molecule type" value="Genomic_DNA"/>
</dbReference>
<dbReference type="InterPro" id="IPR042558">
    <property type="entry name" value="Gln-tRNA-synth_Ib_RNA-bd_N_1"/>
</dbReference>
<sequence>MLLRFVVEGKIKSNLQISEAVSYLKKLPTGTHVDQKLFEETCGIGITISEEEIRRAVSAVIDSKRSELISQRYSYPIPSLLFAVRQGRMKWADGKKVKEEFDHQIEALLGSRSLLDEHNAKRRNKSRDETPDGFVAA</sequence>
<feature type="domain" description="Glutaminyl-tRNA synthetase class Ib non-specific RNA-binding" evidence="6">
    <location>
        <begin position="2"/>
        <end position="94"/>
    </location>
</feature>
<dbReference type="Pfam" id="PF04558">
    <property type="entry name" value="tRNA_synt_1c_R1"/>
    <property type="match status" value="1"/>
</dbReference>
<proteinExistence type="predicted"/>
<dbReference type="GO" id="GO:0004812">
    <property type="term" value="F:aminoacyl-tRNA ligase activity"/>
    <property type="evidence" value="ECO:0007669"/>
    <property type="project" value="UniProtKB-KW"/>
</dbReference>
<name>D8LZ08_BLAHO</name>